<dbReference type="AlphaFoldDB" id="A0A4U8TKH7"/>
<sequence length="268" mass="30331">MKAFASLISKISQKPVKKDFANYDTLISFGYFWEDMPSCRQLFALHPLFMPENKSIQCLRYEVGTEFGIAWLLAYSLSPLLNTTNTFTQELKTKLQLIDVGYLSSETNLAEEELESIMKYLNTLKKPLALILGKELALHPHAQDIALICGILGASDKINIIMPEYEDSQDYATPQHISLELCEDLPESNGNFVYIMPSSVTLNTLKIPPLFAPTLKLKDKQHITLNFESQHIEAICERDDTKKGTIALLYLSKIGDMGYPYKKVEVII</sequence>
<evidence type="ECO:0000313" key="2">
    <source>
        <dbReference type="Proteomes" id="UP000029707"/>
    </source>
</evidence>
<evidence type="ECO:0000313" key="1">
    <source>
        <dbReference type="EMBL" id="TLE00704.1"/>
    </source>
</evidence>
<evidence type="ECO:0008006" key="3">
    <source>
        <dbReference type="Google" id="ProtNLM"/>
    </source>
</evidence>
<dbReference type="OrthoDB" id="5326713at2"/>
<reference evidence="1 2" key="1">
    <citation type="journal article" date="2014" name="Genome Announc.">
        <title>Draft genome sequences of eight enterohepatic helicobacter species isolated from both laboratory and wild rodents.</title>
        <authorList>
            <person name="Sheh A."/>
            <person name="Shen Z."/>
            <person name="Fox J.G."/>
        </authorList>
    </citation>
    <scope>NUCLEOTIDE SEQUENCE [LARGE SCALE GENOMIC DNA]</scope>
    <source>
        <strain evidence="1 2">MIT 01-6451</strain>
    </source>
</reference>
<dbReference type="GeneID" id="82321587"/>
<dbReference type="Proteomes" id="UP000029707">
    <property type="component" value="Unassembled WGS sequence"/>
</dbReference>
<dbReference type="STRING" id="425400.LS65_05375"/>
<keyword evidence="2" id="KW-1185">Reference proteome</keyword>
<gene>
    <name evidence="1" type="ORF">LS65_007290</name>
</gene>
<comment type="caution">
    <text evidence="1">The sequence shown here is derived from an EMBL/GenBank/DDBJ whole genome shotgun (WGS) entry which is preliminary data.</text>
</comment>
<dbReference type="RefSeq" id="WP_034362186.1">
    <property type="nucleotide sequence ID" value="NZ_CAJUDB010000009.1"/>
</dbReference>
<name>A0A4U8TKH7_9HELI</name>
<dbReference type="EMBL" id="JRMQ02000010">
    <property type="protein sequence ID" value="TLE00704.1"/>
    <property type="molecule type" value="Genomic_DNA"/>
</dbReference>
<proteinExistence type="predicted"/>
<accession>A0A4U8TKH7</accession>
<organism evidence="1 2">
    <name type="scientific">Helicobacter japonicus</name>
    <dbReference type="NCBI Taxonomy" id="425400"/>
    <lineage>
        <taxon>Bacteria</taxon>
        <taxon>Pseudomonadati</taxon>
        <taxon>Campylobacterota</taxon>
        <taxon>Epsilonproteobacteria</taxon>
        <taxon>Campylobacterales</taxon>
        <taxon>Helicobacteraceae</taxon>
        <taxon>Helicobacter</taxon>
    </lineage>
</organism>
<protein>
    <recommendedName>
        <fullName evidence="3">NADH dehydrogenase subunit F</fullName>
    </recommendedName>
</protein>